<accession>K9CTH3</accession>
<dbReference type="PANTHER" id="PTHR42742:SF3">
    <property type="entry name" value="FRUCTOKINASE"/>
    <property type="match status" value="1"/>
</dbReference>
<dbReference type="HOGENOM" id="CLU_020529_0_1_5"/>
<dbReference type="PIRSF" id="PIRSF036894">
    <property type="entry name" value="PMI_Firm_short"/>
    <property type="match status" value="1"/>
</dbReference>
<organism evidence="5 6">
    <name type="scientific">Sphingobium yanoikuyae ATCC 51230</name>
    <dbReference type="NCBI Taxonomy" id="883163"/>
    <lineage>
        <taxon>Bacteria</taxon>
        <taxon>Pseudomonadati</taxon>
        <taxon>Pseudomonadota</taxon>
        <taxon>Alphaproteobacteria</taxon>
        <taxon>Sphingomonadales</taxon>
        <taxon>Sphingomonadaceae</taxon>
        <taxon>Sphingobium</taxon>
    </lineage>
</organism>
<comment type="caution">
    <text evidence="5">The sequence shown here is derived from an EMBL/GenBank/DDBJ whole genome shotgun (WGS) entry which is preliminary data.</text>
</comment>
<dbReference type="GO" id="GO:0004476">
    <property type="term" value="F:mannose-6-phosphate isomerase activity"/>
    <property type="evidence" value="ECO:0007669"/>
    <property type="project" value="InterPro"/>
</dbReference>
<keyword evidence="1 3" id="KW-0479">Metal-binding</keyword>
<dbReference type="GO" id="GO:0046872">
    <property type="term" value="F:metal ion binding"/>
    <property type="evidence" value="ECO:0007669"/>
    <property type="project" value="UniProtKB-KW"/>
</dbReference>
<dbReference type="PATRIC" id="fig|883163.3.peg.3071"/>
<sequence length="267" mass="28989">MTAVCLEMKQVVKPWGRTDIGAFPNPMQDKVGEIWFDGPEGERPPLLVKYIFTSEKLSLQVHPNDEQAHAVGLSGGKSECWYILDATPNATLGIGTIRPLDGDALRAAALDGSLEALMDWKPVQPGSFFYVPAGTVHAIGAGVTLVEVQMNNDVTYRLFDYGRPRELHLDAGIAVSVARPYPMADRVIPTGQDCAMLDRAVAPFTLDMRYWDAGSEERIVSDTGWFIPLSGTGTIDGAPWAAHQCWLMKGETVITVEDGADVLVASV</sequence>
<dbReference type="InterPro" id="IPR014710">
    <property type="entry name" value="RmlC-like_jellyroll"/>
</dbReference>
<evidence type="ECO:0000256" key="3">
    <source>
        <dbReference type="PIRSR" id="PIRSR036894-1"/>
    </source>
</evidence>
<feature type="binding site" evidence="3">
    <location>
        <position position="79"/>
    </location>
    <ligand>
        <name>Zn(2+)</name>
        <dbReference type="ChEBI" id="CHEBI:29105"/>
    </ligand>
</feature>
<dbReference type="GO" id="GO:0005975">
    <property type="term" value="P:carbohydrate metabolic process"/>
    <property type="evidence" value="ECO:0007669"/>
    <property type="project" value="InterPro"/>
</dbReference>
<dbReference type="Proteomes" id="UP000009887">
    <property type="component" value="Unassembled WGS sequence"/>
</dbReference>
<reference evidence="5 6" key="1">
    <citation type="submission" date="2012-09" db="EMBL/GenBank/DDBJ databases">
        <title>The Genome Sequence of Sphingobium yanoikuyae ATCC 51230.</title>
        <authorList>
            <consortium name="The Broad Institute Genome Sequencing Platform"/>
            <person name="Earl A."/>
            <person name="Ward D."/>
            <person name="Feldgarden M."/>
            <person name="Gevers D."/>
            <person name="Huys G."/>
            <person name="Walker B."/>
            <person name="Young S.K."/>
            <person name="Zeng Q."/>
            <person name="Gargeya S."/>
            <person name="Fitzgerald M."/>
            <person name="Haas B."/>
            <person name="Abouelleil A."/>
            <person name="Alvarado L."/>
            <person name="Arachchi H.M."/>
            <person name="Berlin A.M."/>
            <person name="Chapman S.B."/>
            <person name="Goldberg J."/>
            <person name="Griggs A."/>
            <person name="Gujja S."/>
            <person name="Hansen M."/>
            <person name="Howarth C."/>
            <person name="Imamovic A."/>
            <person name="Larimer J."/>
            <person name="McCowen C."/>
            <person name="Montmayeur A."/>
            <person name="Murphy C."/>
            <person name="Neiman D."/>
            <person name="Pearson M."/>
            <person name="Priest M."/>
            <person name="Roberts A."/>
            <person name="Saif S."/>
            <person name="Shea T."/>
            <person name="Sisk P."/>
            <person name="Sykes S."/>
            <person name="Wortman J."/>
            <person name="Nusbaum C."/>
            <person name="Birren B."/>
        </authorList>
    </citation>
    <scope>NUCLEOTIDE SEQUENCE [LARGE SCALE GENOMIC DNA]</scope>
    <source>
        <strain evidence="5 6">ATCC 51230</strain>
    </source>
</reference>
<evidence type="ECO:0008006" key="7">
    <source>
        <dbReference type="Google" id="ProtNLM"/>
    </source>
</evidence>
<dbReference type="InterPro" id="IPR011051">
    <property type="entry name" value="RmlC_Cupin_sf"/>
</dbReference>
<comment type="cofactor">
    <cofactor evidence="3">
        <name>Zn(2+)</name>
        <dbReference type="ChEBI" id="CHEBI:29105"/>
    </cofactor>
    <text evidence="3">Binds 1 zinc ion per subunit.</text>
</comment>
<feature type="binding site" evidence="3">
    <location>
        <position position="62"/>
    </location>
    <ligand>
        <name>Zn(2+)</name>
        <dbReference type="ChEBI" id="CHEBI:29105"/>
    </ligand>
</feature>
<evidence type="ECO:0000256" key="1">
    <source>
        <dbReference type="ARBA" id="ARBA00022723"/>
    </source>
</evidence>
<evidence type="ECO:0000313" key="5">
    <source>
        <dbReference type="EMBL" id="EKU75479.1"/>
    </source>
</evidence>
<dbReference type="RefSeq" id="WP_004210394.1">
    <property type="nucleotide sequence ID" value="NZ_JH992904.1"/>
</dbReference>
<keyword evidence="2 3" id="KW-0862">Zinc</keyword>
<dbReference type="EMBL" id="AGZU01000008">
    <property type="protein sequence ID" value="EKU75479.1"/>
    <property type="molecule type" value="Genomic_DNA"/>
</dbReference>
<dbReference type="AlphaFoldDB" id="K9CTH3"/>
<proteinExistence type="predicted"/>
<feature type="active site" evidence="4">
    <location>
        <position position="157"/>
    </location>
</feature>
<evidence type="ECO:0000256" key="4">
    <source>
        <dbReference type="PIRSR" id="PIRSR036894-2"/>
    </source>
</evidence>
<dbReference type="InterPro" id="IPR014628">
    <property type="entry name" value="Man6P_isomerase_Firm_short"/>
</dbReference>
<protein>
    <recommendedName>
        <fullName evidence="7">Mannose-6-phosphate isomerase</fullName>
    </recommendedName>
</protein>
<evidence type="ECO:0000313" key="6">
    <source>
        <dbReference type="Proteomes" id="UP000009887"/>
    </source>
</evidence>
<dbReference type="SUPFAM" id="SSF51182">
    <property type="entry name" value="RmlC-like cupins"/>
    <property type="match status" value="1"/>
</dbReference>
<keyword evidence="6" id="KW-1185">Reference proteome</keyword>
<name>K9CTH3_SPHYA</name>
<dbReference type="CDD" id="cd07010">
    <property type="entry name" value="cupin_PMI_type_I_N_bac"/>
    <property type="match status" value="1"/>
</dbReference>
<dbReference type="PANTHER" id="PTHR42742">
    <property type="entry name" value="TRANSCRIPTIONAL REPRESSOR MPRA"/>
    <property type="match status" value="1"/>
</dbReference>
<feature type="binding site" evidence="3">
    <location>
        <position position="137"/>
    </location>
    <ligand>
        <name>Zn(2+)</name>
        <dbReference type="ChEBI" id="CHEBI:29105"/>
    </ligand>
</feature>
<evidence type="ECO:0000256" key="2">
    <source>
        <dbReference type="ARBA" id="ARBA00022833"/>
    </source>
</evidence>
<dbReference type="Gene3D" id="2.60.120.10">
    <property type="entry name" value="Jelly Rolls"/>
    <property type="match status" value="1"/>
</dbReference>
<dbReference type="InterPro" id="IPR051804">
    <property type="entry name" value="Carb_Metab_Reg_Kinase/Isom"/>
</dbReference>
<gene>
    <name evidence="5" type="ORF">HMPREF9718_03007</name>
</gene>